<dbReference type="AlphaFoldDB" id="A0A1I5W3J6"/>
<dbReference type="RefSeq" id="WP_092479808.1">
    <property type="nucleotide sequence ID" value="NZ_CP126128.1"/>
</dbReference>
<keyword evidence="1" id="KW-0812">Transmembrane</keyword>
<keyword evidence="1" id="KW-0472">Membrane</keyword>
<evidence type="ECO:0000313" key="3">
    <source>
        <dbReference type="Proteomes" id="UP000199136"/>
    </source>
</evidence>
<sequence>MNERGAILPSIIVFVFLLVVVLLGSVQIYRNQMYQLLATTEMYEAKSMLSFTEREILDRSKELKMLQTGTITFNNGKVYINKTDSMHYQLEAVTTNQFSLVKQIAVPTLKNETAQDEDEEITVP</sequence>
<accession>A0A1I5W3J6</accession>
<organism evidence="2 3">
    <name type="scientific">Desemzia incerta</name>
    <dbReference type="NCBI Taxonomy" id="82801"/>
    <lineage>
        <taxon>Bacteria</taxon>
        <taxon>Bacillati</taxon>
        <taxon>Bacillota</taxon>
        <taxon>Bacilli</taxon>
        <taxon>Lactobacillales</taxon>
        <taxon>Carnobacteriaceae</taxon>
        <taxon>Desemzia</taxon>
    </lineage>
</organism>
<keyword evidence="3" id="KW-1185">Reference proteome</keyword>
<name>A0A1I5W3J6_9LACT</name>
<dbReference type="OrthoDB" id="2156781at2"/>
<evidence type="ECO:0008006" key="4">
    <source>
        <dbReference type="Google" id="ProtNLM"/>
    </source>
</evidence>
<proteinExistence type="predicted"/>
<dbReference type="STRING" id="82801.SAMN04488506_0748"/>
<keyword evidence="1" id="KW-1133">Transmembrane helix</keyword>
<evidence type="ECO:0000313" key="2">
    <source>
        <dbReference type="EMBL" id="SFQ14324.1"/>
    </source>
</evidence>
<dbReference type="Proteomes" id="UP000199136">
    <property type="component" value="Unassembled WGS sequence"/>
</dbReference>
<feature type="transmembrane region" description="Helical" evidence="1">
    <location>
        <begin position="6"/>
        <end position="26"/>
    </location>
</feature>
<reference evidence="2 3" key="1">
    <citation type="submission" date="2016-10" db="EMBL/GenBank/DDBJ databases">
        <authorList>
            <person name="de Groot N.N."/>
        </authorList>
    </citation>
    <scope>NUCLEOTIDE SEQUENCE [LARGE SCALE GENOMIC DNA]</scope>
    <source>
        <strain evidence="2 3">DSM 20581</strain>
    </source>
</reference>
<dbReference type="EMBL" id="FOXW01000002">
    <property type="protein sequence ID" value="SFQ14324.1"/>
    <property type="molecule type" value="Genomic_DNA"/>
</dbReference>
<gene>
    <name evidence="2" type="ORF">SAMN04488506_0748</name>
</gene>
<evidence type="ECO:0000256" key="1">
    <source>
        <dbReference type="SAM" id="Phobius"/>
    </source>
</evidence>
<protein>
    <recommendedName>
        <fullName evidence="4">Competence protein ComGG</fullName>
    </recommendedName>
</protein>